<gene>
    <name evidence="8" type="ORF">Raf01_70320</name>
</gene>
<dbReference type="EMBL" id="BONZ01000073">
    <property type="protein sequence ID" value="GIH18860.1"/>
    <property type="molecule type" value="Genomic_DNA"/>
</dbReference>
<dbReference type="SUPFAM" id="SSF88946">
    <property type="entry name" value="Sigma2 domain of RNA polymerase sigma factors"/>
    <property type="match status" value="1"/>
</dbReference>
<accession>A0A8J3R011</accession>
<dbReference type="SUPFAM" id="SSF88659">
    <property type="entry name" value="Sigma3 and sigma4 domains of RNA polymerase sigma factors"/>
    <property type="match status" value="1"/>
</dbReference>
<evidence type="ECO:0000313" key="8">
    <source>
        <dbReference type="EMBL" id="GIH18860.1"/>
    </source>
</evidence>
<keyword evidence="9" id="KW-1185">Reference proteome</keyword>
<sequence>MRPDGAAARRFEQLFDAHYAELTRFAARRVGADVAADIVSSTFLVAWRRFAEIPADHPRAWLYATARGVIRNELRSRNRRDRLSAVAGVPDDARVEDHAGQVSEQLRVRAVLAQLSAIDQEVLRLTEWEGLDVTEAAAVLGCTRTAVKVRLHRARRRFAARLQADDNPGNQPTRRTALPSIVSEGSTRT</sequence>
<dbReference type="InterPro" id="IPR039425">
    <property type="entry name" value="RNA_pol_sigma-70-like"/>
</dbReference>
<comment type="caution">
    <text evidence="8">The sequence shown here is derived from an EMBL/GenBank/DDBJ whole genome shotgun (WGS) entry which is preliminary data.</text>
</comment>
<keyword evidence="4" id="KW-0804">Transcription</keyword>
<evidence type="ECO:0000259" key="7">
    <source>
        <dbReference type="Pfam" id="PF08281"/>
    </source>
</evidence>
<name>A0A8J3R011_9ACTN</name>
<dbReference type="Gene3D" id="1.10.10.10">
    <property type="entry name" value="Winged helix-like DNA-binding domain superfamily/Winged helix DNA-binding domain"/>
    <property type="match status" value="1"/>
</dbReference>
<keyword evidence="2" id="KW-0805">Transcription regulation</keyword>
<evidence type="ECO:0008006" key="10">
    <source>
        <dbReference type="Google" id="ProtNLM"/>
    </source>
</evidence>
<evidence type="ECO:0000313" key="9">
    <source>
        <dbReference type="Proteomes" id="UP000642748"/>
    </source>
</evidence>
<dbReference type="InterPro" id="IPR036388">
    <property type="entry name" value="WH-like_DNA-bd_sf"/>
</dbReference>
<evidence type="ECO:0000256" key="5">
    <source>
        <dbReference type="SAM" id="MobiDB-lite"/>
    </source>
</evidence>
<dbReference type="RefSeq" id="WP_203922355.1">
    <property type="nucleotide sequence ID" value="NZ_BONZ01000073.1"/>
</dbReference>
<evidence type="ECO:0000256" key="3">
    <source>
        <dbReference type="ARBA" id="ARBA00023082"/>
    </source>
</evidence>
<feature type="domain" description="RNA polymerase sigma-70 region 2" evidence="6">
    <location>
        <begin position="14"/>
        <end position="80"/>
    </location>
</feature>
<dbReference type="Pfam" id="PF04542">
    <property type="entry name" value="Sigma70_r2"/>
    <property type="match status" value="1"/>
</dbReference>
<dbReference type="NCBIfam" id="TIGR02937">
    <property type="entry name" value="sigma70-ECF"/>
    <property type="match status" value="1"/>
</dbReference>
<organism evidence="8 9">
    <name type="scientific">Rugosimonospora africana</name>
    <dbReference type="NCBI Taxonomy" id="556532"/>
    <lineage>
        <taxon>Bacteria</taxon>
        <taxon>Bacillati</taxon>
        <taxon>Actinomycetota</taxon>
        <taxon>Actinomycetes</taxon>
        <taxon>Micromonosporales</taxon>
        <taxon>Micromonosporaceae</taxon>
        <taxon>Rugosimonospora</taxon>
    </lineage>
</organism>
<dbReference type="InterPro" id="IPR014284">
    <property type="entry name" value="RNA_pol_sigma-70_dom"/>
</dbReference>
<dbReference type="InterPro" id="IPR007627">
    <property type="entry name" value="RNA_pol_sigma70_r2"/>
</dbReference>
<dbReference type="GO" id="GO:0016987">
    <property type="term" value="F:sigma factor activity"/>
    <property type="evidence" value="ECO:0007669"/>
    <property type="project" value="UniProtKB-KW"/>
</dbReference>
<dbReference type="InterPro" id="IPR013324">
    <property type="entry name" value="RNA_pol_sigma_r3/r4-like"/>
</dbReference>
<evidence type="ECO:0000256" key="4">
    <source>
        <dbReference type="ARBA" id="ARBA00023163"/>
    </source>
</evidence>
<evidence type="ECO:0000256" key="1">
    <source>
        <dbReference type="ARBA" id="ARBA00010641"/>
    </source>
</evidence>
<evidence type="ECO:0000259" key="6">
    <source>
        <dbReference type="Pfam" id="PF04542"/>
    </source>
</evidence>
<dbReference type="Pfam" id="PF08281">
    <property type="entry name" value="Sigma70_r4_2"/>
    <property type="match status" value="1"/>
</dbReference>
<dbReference type="InterPro" id="IPR013249">
    <property type="entry name" value="RNA_pol_sigma70_r4_t2"/>
</dbReference>
<dbReference type="Proteomes" id="UP000642748">
    <property type="component" value="Unassembled WGS sequence"/>
</dbReference>
<dbReference type="PANTHER" id="PTHR43133">
    <property type="entry name" value="RNA POLYMERASE ECF-TYPE SIGMA FACTO"/>
    <property type="match status" value="1"/>
</dbReference>
<dbReference type="GO" id="GO:0003677">
    <property type="term" value="F:DNA binding"/>
    <property type="evidence" value="ECO:0007669"/>
    <property type="project" value="InterPro"/>
</dbReference>
<evidence type="ECO:0000256" key="2">
    <source>
        <dbReference type="ARBA" id="ARBA00023015"/>
    </source>
</evidence>
<feature type="region of interest" description="Disordered" evidence="5">
    <location>
        <begin position="161"/>
        <end position="189"/>
    </location>
</feature>
<dbReference type="AlphaFoldDB" id="A0A8J3R011"/>
<proteinExistence type="inferred from homology"/>
<protein>
    <recommendedName>
        <fullName evidence="10">RNA polymerase sigma-70 factor, ECF subfamily</fullName>
    </recommendedName>
</protein>
<dbReference type="InterPro" id="IPR013325">
    <property type="entry name" value="RNA_pol_sigma_r2"/>
</dbReference>
<dbReference type="GO" id="GO:0006352">
    <property type="term" value="P:DNA-templated transcription initiation"/>
    <property type="evidence" value="ECO:0007669"/>
    <property type="project" value="InterPro"/>
</dbReference>
<reference evidence="8" key="1">
    <citation type="submission" date="2021-01" db="EMBL/GenBank/DDBJ databases">
        <title>Whole genome shotgun sequence of Rugosimonospora africana NBRC 104875.</title>
        <authorList>
            <person name="Komaki H."/>
            <person name="Tamura T."/>
        </authorList>
    </citation>
    <scope>NUCLEOTIDE SEQUENCE</scope>
    <source>
        <strain evidence="8">NBRC 104875</strain>
    </source>
</reference>
<keyword evidence="3" id="KW-0731">Sigma factor</keyword>
<dbReference type="Gene3D" id="1.10.1740.10">
    <property type="match status" value="1"/>
</dbReference>
<dbReference type="PANTHER" id="PTHR43133:SF25">
    <property type="entry name" value="RNA POLYMERASE SIGMA FACTOR RFAY-RELATED"/>
    <property type="match status" value="1"/>
</dbReference>
<feature type="domain" description="RNA polymerase sigma factor 70 region 4 type 2" evidence="7">
    <location>
        <begin position="106"/>
        <end position="157"/>
    </location>
</feature>
<comment type="similarity">
    <text evidence="1">Belongs to the sigma-70 factor family. ECF subfamily.</text>
</comment>